<keyword evidence="3" id="KW-1185">Reference proteome</keyword>
<evidence type="ECO:0000313" key="2">
    <source>
        <dbReference type="EnsemblPlants" id="Bo1g020330.1"/>
    </source>
</evidence>
<protein>
    <submittedName>
        <fullName evidence="2">Uncharacterized protein</fullName>
    </submittedName>
</protein>
<sequence length="207" mass="23153">MDQINRVKDLPFPVYESFPEWEARAALDAREIGDFNTNDPLMSQGGYGSTPMPFLGMTKVEVNLRDGKEDGVPSIKPMPQWMIRQGMNLTKEQRGEMNQEEKVGGVSEGEVKLSDDNKPSAMGNDNDTYLKETYYAALLQQLEAAQKMNQQESTPDIQSATTCSDRQVGMKSKREDEEDAECEEGSHVSANGADVEEEDDGVEWEED</sequence>
<feature type="compositionally biased region" description="Polar residues" evidence="1">
    <location>
        <begin position="147"/>
        <end position="165"/>
    </location>
</feature>
<feature type="compositionally biased region" description="Acidic residues" evidence="1">
    <location>
        <begin position="194"/>
        <end position="207"/>
    </location>
</feature>
<dbReference type="InterPro" id="IPR039997">
    <property type="entry name" value="TFE"/>
</dbReference>
<proteinExistence type="predicted"/>
<dbReference type="PANTHER" id="PTHR13097">
    <property type="entry name" value="TRANSCRIPTION INITIATION FACTOR IIE, ALPHA SUBUNIT"/>
    <property type="match status" value="1"/>
</dbReference>
<dbReference type="Proteomes" id="UP000032141">
    <property type="component" value="Chromosome C1"/>
</dbReference>
<feature type="region of interest" description="Disordered" evidence="1">
    <location>
        <begin position="100"/>
        <end position="126"/>
    </location>
</feature>
<dbReference type="EnsemblPlants" id="Bo1g020330.1">
    <property type="protein sequence ID" value="Bo1g020330.1"/>
    <property type="gene ID" value="Bo1g020330"/>
</dbReference>
<reference evidence="2" key="2">
    <citation type="submission" date="2015-03" db="UniProtKB">
        <authorList>
            <consortium name="EnsemblPlants"/>
        </authorList>
    </citation>
    <scope>IDENTIFICATION</scope>
</reference>
<organism evidence="2 3">
    <name type="scientific">Brassica oleracea var. oleracea</name>
    <dbReference type="NCBI Taxonomy" id="109376"/>
    <lineage>
        <taxon>Eukaryota</taxon>
        <taxon>Viridiplantae</taxon>
        <taxon>Streptophyta</taxon>
        <taxon>Embryophyta</taxon>
        <taxon>Tracheophyta</taxon>
        <taxon>Spermatophyta</taxon>
        <taxon>Magnoliopsida</taxon>
        <taxon>eudicotyledons</taxon>
        <taxon>Gunneridae</taxon>
        <taxon>Pentapetalae</taxon>
        <taxon>rosids</taxon>
        <taxon>malvids</taxon>
        <taxon>Brassicales</taxon>
        <taxon>Brassicaceae</taxon>
        <taxon>Brassiceae</taxon>
        <taxon>Brassica</taxon>
    </lineage>
</organism>
<feature type="region of interest" description="Disordered" evidence="1">
    <location>
        <begin position="146"/>
        <end position="207"/>
    </location>
</feature>
<dbReference type="STRING" id="109376.A0A0D3A4B2"/>
<dbReference type="Gramene" id="Bo1g020330.1">
    <property type="protein sequence ID" value="Bo1g020330.1"/>
    <property type="gene ID" value="Bo1g020330"/>
</dbReference>
<dbReference type="PANTHER" id="PTHR13097:SF7">
    <property type="entry name" value="GENERAL TRANSCRIPTION FACTOR IIE SUBUNIT 1"/>
    <property type="match status" value="1"/>
</dbReference>
<evidence type="ECO:0000256" key="1">
    <source>
        <dbReference type="SAM" id="MobiDB-lite"/>
    </source>
</evidence>
<name>A0A0D3A4B2_BRAOL</name>
<accession>A0A0D3A4B2</accession>
<dbReference type="GO" id="GO:0005673">
    <property type="term" value="C:transcription factor TFIIE complex"/>
    <property type="evidence" value="ECO:0007669"/>
    <property type="project" value="TreeGrafter"/>
</dbReference>
<dbReference type="AlphaFoldDB" id="A0A0D3A4B2"/>
<dbReference type="GO" id="GO:0006367">
    <property type="term" value="P:transcription initiation at RNA polymerase II promoter"/>
    <property type="evidence" value="ECO:0007669"/>
    <property type="project" value="TreeGrafter"/>
</dbReference>
<feature type="compositionally biased region" description="Basic and acidic residues" evidence="1">
    <location>
        <begin position="100"/>
        <end position="118"/>
    </location>
</feature>
<evidence type="ECO:0000313" key="3">
    <source>
        <dbReference type="Proteomes" id="UP000032141"/>
    </source>
</evidence>
<dbReference type="eggNOG" id="KOG2593">
    <property type="taxonomic scope" value="Eukaryota"/>
</dbReference>
<dbReference type="HOGENOM" id="CLU_1327976_0_0_1"/>
<dbReference type="OMA" id="WACLTEL"/>
<reference evidence="2 3" key="1">
    <citation type="journal article" date="2014" name="Genome Biol.">
        <title>Transcriptome and methylome profiling reveals relics of genome dominance in the mesopolyploid Brassica oleracea.</title>
        <authorList>
            <person name="Parkin I.A."/>
            <person name="Koh C."/>
            <person name="Tang H."/>
            <person name="Robinson S.J."/>
            <person name="Kagale S."/>
            <person name="Clarke W.E."/>
            <person name="Town C.D."/>
            <person name="Nixon J."/>
            <person name="Krishnakumar V."/>
            <person name="Bidwell S.L."/>
            <person name="Denoeud F."/>
            <person name="Belcram H."/>
            <person name="Links M.G."/>
            <person name="Just J."/>
            <person name="Clarke C."/>
            <person name="Bender T."/>
            <person name="Huebert T."/>
            <person name="Mason A.S."/>
            <person name="Pires J.C."/>
            <person name="Barker G."/>
            <person name="Moore J."/>
            <person name="Walley P.G."/>
            <person name="Manoli S."/>
            <person name="Batley J."/>
            <person name="Edwards D."/>
            <person name="Nelson M.N."/>
            <person name="Wang X."/>
            <person name="Paterson A.H."/>
            <person name="King G."/>
            <person name="Bancroft I."/>
            <person name="Chalhoub B."/>
            <person name="Sharpe A.G."/>
        </authorList>
    </citation>
    <scope>NUCLEOTIDE SEQUENCE</scope>
    <source>
        <strain evidence="2 3">cv. TO1000</strain>
    </source>
</reference>